<accession>A0ABT0UAP8</accession>
<dbReference type="RefSeq" id="WP_250931920.1">
    <property type="nucleotide sequence ID" value="NZ_JAMQBK010000078.1"/>
</dbReference>
<dbReference type="Proteomes" id="UP001202961">
    <property type="component" value="Unassembled WGS sequence"/>
</dbReference>
<evidence type="ECO:0000313" key="3">
    <source>
        <dbReference type="Proteomes" id="UP001202961"/>
    </source>
</evidence>
<dbReference type="PANTHER" id="PTHR15337:SF11">
    <property type="entry name" value="THIOREDOXIN DOMAIN-CONTAINING PROTEIN"/>
    <property type="match status" value="1"/>
</dbReference>
<evidence type="ECO:0000313" key="2">
    <source>
        <dbReference type="EMBL" id="MCM2374047.1"/>
    </source>
</evidence>
<dbReference type="EMBL" id="JAMQBK010000078">
    <property type="protein sequence ID" value="MCM2374047.1"/>
    <property type="molecule type" value="Genomic_DNA"/>
</dbReference>
<dbReference type="InterPro" id="IPR036249">
    <property type="entry name" value="Thioredoxin-like_sf"/>
</dbReference>
<dbReference type="SUPFAM" id="SSF52833">
    <property type="entry name" value="Thioredoxin-like"/>
    <property type="match status" value="1"/>
</dbReference>
<protein>
    <submittedName>
        <fullName evidence="2">Thioredoxin family protein</fullName>
    </submittedName>
</protein>
<evidence type="ECO:0000256" key="1">
    <source>
        <dbReference type="ARBA" id="ARBA00022729"/>
    </source>
</evidence>
<gene>
    <name evidence="2" type="ORF">NB063_25820</name>
</gene>
<name>A0ABT0UAP8_9BACT</name>
<dbReference type="Gene3D" id="3.40.30.10">
    <property type="entry name" value="Glutaredoxin"/>
    <property type="match status" value="1"/>
</dbReference>
<comment type="caution">
    <text evidence="2">The sequence shown here is derived from an EMBL/GenBank/DDBJ whole genome shotgun (WGS) entry which is preliminary data.</text>
</comment>
<organism evidence="2 3">
    <name type="scientific">Aporhodopirellula aestuarii</name>
    <dbReference type="NCBI Taxonomy" id="2950107"/>
    <lineage>
        <taxon>Bacteria</taxon>
        <taxon>Pseudomonadati</taxon>
        <taxon>Planctomycetota</taxon>
        <taxon>Planctomycetia</taxon>
        <taxon>Pirellulales</taxon>
        <taxon>Pirellulaceae</taxon>
        <taxon>Aporhodopirellula</taxon>
    </lineage>
</organism>
<reference evidence="2 3" key="1">
    <citation type="journal article" date="2022" name="Syst. Appl. Microbiol.">
        <title>Rhodopirellula aestuarii sp. nov., a novel member of the genus Rhodopirellula isolated from brackish sediments collected in the Tagus River estuary, Portugal.</title>
        <authorList>
            <person name="Vitorino I.R."/>
            <person name="Klimek D."/>
            <person name="Calusinska M."/>
            <person name="Lobo-da-Cunha A."/>
            <person name="Vasconcelos V."/>
            <person name="Lage O.M."/>
        </authorList>
    </citation>
    <scope>NUCLEOTIDE SEQUENCE [LARGE SCALE GENOMIC DNA]</scope>
    <source>
        <strain evidence="2 3">ICT_H3.1</strain>
    </source>
</reference>
<dbReference type="InterPro" id="IPR051099">
    <property type="entry name" value="AGR/TXD"/>
</dbReference>
<keyword evidence="3" id="KW-1185">Reference proteome</keyword>
<dbReference type="Pfam" id="PF13899">
    <property type="entry name" value="Thioredoxin_7"/>
    <property type="match status" value="1"/>
</dbReference>
<keyword evidence="1" id="KW-0732">Signal</keyword>
<dbReference type="PANTHER" id="PTHR15337">
    <property type="entry name" value="ANTERIOR GRADIENT PROTEIN-RELATED"/>
    <property type="match status" value="1"/>
</dbReference>
<sequence>MSKRLKTAGCSHEGGLFPFKSLSMCSVALFAALSLMTPAVVRGEMPVAASELTSSRTIASHELKWHDNLESGWKEAKATGRPMVIFITSDQCIYCDAMKRDTLSDASVRQRLLSRFVPIRLRPDANNKVLSRISIPAYPTTLVAHPRGKVMVHRIGYQPVEKFHEMLSEVAPVDDSVAIR</sequence>
<proteinExistence type="predicted"/>